<proteinExistence type="predicted"/>
<feature type="domain" description="Nudix hydrolase" evidence="3">
    <location>
        <begin position="26"/>
        <end position="152"/>
    </location>
</feature>
<keyword evidence="5" id="KW-1185">Reference proteome</keyword>
<gene>
    <name evidence="4" type="ORF">LZ016_03795</name>
</gene>
<organism evidence="4 5">
    <name type="scientific">Sphingomonas telluris</name>
    <dbReference type="NCBI Taxonomy" id="2907998"/>
    <lineage>
        <taxon>Bacteria</taxon>
        <taxon>Pseudomonadati</taxon>
        <taxon>Pseudomonadota</taxon>
        <taxon>Alphaproteobacteria</taxon>
        <taxon>Sphingomonadales</taxon>
        <taxon>Sphingomonadaceae</taxon>
        <taxon>Sphingomonas</taxon>
    </lineage>
</organism>
<name>A0ABS9VLC8_9SPHN</name>
<evidence type="ECO:0000259" key="3">
    <source>
        <dbReference type="PROSITE" id="PS51462"/>
    </source>
</evidence>
<dbReference type="InterPro" id="IPR020084">
    <property type="entry name" value="NUDIX_hydrolase_CS"/>
</dbReference>
<dbReference type="InterPro" id="IPR000086">
    <property type="entry name" value="NUDIX_hydrolase_dom"/>
</dbReference>
<keyword evidence="2" id="KW-0378">Hydrolase</keyword>
<dbReference type="Proteomes" id="UP001203058">
    <property type="component" value="Unassembled WGS sequence"/>
</dbReference>
<dbReference type="RefSeq" id="WP_241445943.1">
    <property type="nucleotide sequence ID" value="NZ_JAKZHW010000001.1"/>
</dbReference>
<dbReference type="Gene3D" id="3.90.79.10">
    <property type="entry name" value="Nucleoside Triphosphate Pyrophosphohydrolase"/>
    <property type="match status" value="1"/>
</dbReference>
<comment type="cofactor">
    <cofactor evidence="1">
        <name>Mg(2+)</name>
        <dbReference type="ChEBI" id="CHEBI:18420"/>
    </cofactor>
</comment>
<dbReference type="EMBL" id="JAKZHW010000001">
    <property type="protein sequence ID" value="MCH8615227.1"/>
    <property type="molecule type" value="Genomic_DNA"/>
</dbReference>
<accession>A0ABS9VLC8</accession>
<evidence type="ECO:0000313" key="5">
    <source>
        <dbReference type="Proteomes" id="UP001203058"/>
    </source>
</evidence>
<comment type="caution">
    <text evidence="4">The sequence shown here is derived from an EMBL/GenBank/DDBJ whole genome shotgun (WGS) entry which is preliminary data.</text>
</comment>
<evidence type="ECO:0000313" key="4">
    <source>
        <dbReference type="EMBL" id="MCH8615227.1"/>
    </source>
</evidence>
<sequence length="152" mass="16970">MFDRLLRIGATAAHRVLAAGWFFRRPRTFGAHAVALTPAGRIVLVRLRYAPGWRVPGGGRSAGEPAIEAALRELNEEIGMTSHGEAKLACELEESVNFKRDLASLVVVRDVEYRPKRWSWEVEKVCEAPLDDLPTDISPQTARWLRTVAPLL</sequence>
<dbReference type="PROSITE" id="PS00893">
    <property type="entry name" value="NUDIX_BOX"/>
    <property type="match status" value="1"/>
</dbReference>
<dbReference type="Pfam" id="PF00293">
    <property type="entry name" value="NUDIX"/>
    <property type="match status" value="1"/>
</dbReference>
<evidence type="ECO:0000256" key="2">
    <source>
        <dbReference type="ARBA" id="ARBA00022801"/>
    </source>
</evidence>
<dbReference type="SUPFAM" id="SSF55811">
    <property type="entry name" value="Nudix"/>
    <property type="match status" value="1"/>
</dbReference>
<dbReference type="InterPro" id="IPR015797">
    <property type="entry name" value="NUDIX_hydrolase-like_dom_sf"/>
</dbReference>
<protein>
    <submittedName>
        <fullName evidence="4">NUDIX domain-containing protein</fullName>
    </submittedName>
</protein>
<reference evidence="4 5" key="1">
    <citation type="submission" date="2022-03" db="EMBL/GenBank/DDBJ databases">
        <authorList>
            <person name="Jo J.-H."/>
            <person name="Im W.-T."/>
        </authorList>
    </citation>
    <scope>NUCLEOTIDE SEQUENCE [LARGE SCALE GENOMIC DNA]</scope>
    <source>
        <strain evidence="4 5">SM33</strain>
    </source>
</reference>
<evidence type="ECO:0000256" key="1">
    <source>
        <dbReference type="ARBA" id="ARBA00001946"/>
    </source>
</evidence>
<dbReference type="PROSITE" id="PS51462">
    <property type="entry name" value="NUDIX"/>
    <property type="match status" value="1"/>
</dbReference>